<dbReference type="PRINTS" id="PR00412">
    <property type="entry name" value="EPOXHYDRLASE"/>
</dbReference>
<reference evidence="3" key="1">
    <citation type="journal article" date="2019" name="Int. J. Syst. Evol. Microbiol.">
        <title>The Global Catalogue of Microorganisms (GCM) 10K type strain sequencing project: providing services to taxonomists for standard genome sequencing and annotation.</title>
        <authorList>
            <consortium name="The Broad Institute Genomics Platform"/>
            <consortium name="The Broad Institute Genome Sequencing Center for Infectious Disease"/>
            <person name="Wu L."/>
            <person name="Ma J."/>
        </authorList>
    </citation>
    <scope>NUCLEOTIDE SEQUENCE [LARGE SCALE GENOMIC DNA]</scope>
    <source>
        <strain evidence="3">CCUG 49560</strain>
    </source>
</reference>
<dbReference type="InterPro" id="IPR000639">
    <property type="entry name" value="Epox_hydrolase-like"/>
</dbReference>
<dbReference type="PRINTS" id="PR00111">
    <property type="entry name" value="ABHYDROLASE"/>
</dbReference>
<evidence type="ECO:0000259" key="1">
    <source>
        <dbReference type="Pfam" id="PF00561"/>
    </source>
</evidence>
<dbReference type="Proteomes" id="UP001595891">
    <property type="component" value="Unassembled WGS sequence"/>
</dbReference>
<accession>A0ABV9EB38</accession>
<dbReference type="NCBIfam" id="NF002043">
    <property type="entry name" value="PRK00870.1"/>
    <property type="match status" value="1"/>
</dbReference>
<protein>
    <submittedName>
        <fullName evidence="2">Haloalkane dehalogenase</fullName>
    </submittedName>
</protein>
<sequence length="319" mass="35653">MTITGQDFRVLRTPEDRFENLPDYPFEPHYVEVDEGRLRVHYLDERPKDPAASGETVLLLHGNPSWSYLYRHIIPPLVAAGHRCVAVDLVGFGKSDKLADRFAYTYEHHLGWLREAVFDQLDLREVTMVCHDWGGSLGLALLAAHPDRFSRVVASNTRLSTGDDDLGPGWRIMAAWLQASQRTYPYKPSSVVDAFTVTDLDQAVLDAYDAPYPDEPFLGGVRQFPLIIPITPQDEYSPALRAAWEVLEKLELPFLCAFSDQDHITHGDHSALSGRIPGTRGRTHPTITGAGHFLQEDAGAALAITVNEFIRSTVRKHSA</sequence>
<feature type="domain" description="AB hydrolase-1" evidence="1">
    <location>
        <begin position="56"/>
        <end position="297"/>
    </location>
</feature>
<keyword evidence="3" id="KW-1185">Reference proteome</keyword>
<dbReference type="SUPFAM" id="SSF53474">
    <property type="entry name" value="alpha/beta-Hydrolases"/>
    <property type="match status" value="1"/>
</dbReference>
<evidence type="ECO:0000313" key="3">
    <source>
        <dbReference type="Proteomes" id="UP001595891"/>
    </source>
</evidence>
<proteinExistence type="predicted"/>
<comment type="caution">
    <text evidence="2">The sequence shown here is derived from an EMBL/GenBank/DDBJ whole genome shotgun (WGS) entry which is preliminary data.</text>
</comment>
<organism evidence="2 3">
    <name type="scientific">Sphaerisporangium corydalis</name>
    <dbReference type="NCBI Taxonomy" id="1441875"/>
    <lineage>
        <taxon>Bacteria</taxon>
        <taxon>Bacillati</taxon>
        <taxon>Actinomycetota</taxon>
        <taxon>Actinomycetes</taxon>
        <taxon>Streptosporangiales</taxon>
        <taxon>Streptosporangiaceae</taxon>
        <taxon>Sphaerisporangium</taxon>
    </lineage>
</organism>
<dbReference type="EMBL" id="JBHSFN010000006">
    <property type="protein sequence ID" value="MFC4586770.1"/>
    <property type="molecule type" value="Genomic_DNA"/>
</dbReference>
<dbReference type="InterPro" id="IPR029058">
    <property type="entry name" value="AB_hydrolase_fold"/>
</dbReference>
<evidence type="ECO:0000313" key="2">
    <source>
        <dbReference type="EMBL" id="MFC4586770.1"/>
    </source>
</evidence>
<dbReference type="RefSeq" id="WP_262842491.1">
    <property type="nucleotide sequence ID" value="NZ_JANZYP010000011.1"/>
</dbReference>
<dbReference type="PANTHER" id="PTHR43798:SF33">
    <property type="entry name" value="HYDROLASE, PUTATIVE (AFU_ORTHOLOGUE AFUA_2G14860)-RELATED"/>
    <property type="match status" value="1"/>
</dbReference>
<dbReference type="Pfam" id="PF00561">
    <property type="entry name" value="Abhydrolase_1"/>
    <property type="match status" value="1"/>
</dbReference>
<dbReference type="InterPro" id="IPR050266">
    <property type="entry name" value="AB_hydrolase_sf"/>
</dbReference>
<name>A0ABV9EB38_9ACTN</name>
<dbReference type="Gene3D" id="3.40.50.1820">
    <property type="entry name" value="alpha/beta hydrolase"/>
    <property type="match status" value="1"/>
</dbReference>
<dbReference type="PANTHER" id="PTHR43798">
    <property type="entry name" value="MONOACYLGLYCEROL LIPASE"/>
    <property type="match status" value="1"/>
</dbReference>
<dbReference type="InterPro" id="IPR000073">
    <property type="entry name" value="AB_hydrolase_1"/>
</dbReference>
<gene>
    <name evidence="2" type="ORF">ACFO8L_11830</name>
</gene>